<keyword evidence="7" id="KW-0472">Membrane</keyword>
<evidence type="ECO:0000256" key="3">
    <source>
        <dbReference type="ARBA" id="ARBA00022737"/>
    </source>
</evidence>
<dbReference type="EMBL" id="CP060007">
    <property type="protein sequence ID" value="QNA44168.1"/>
    <property type="molecule type" value="Genomic_DNA"/>
</dbReference>
<organism evidence="9 10">
    <name type="scientific">Lacibacter sediminis</name>
    <dbReference type="NCBI Taxonomy" id="2760713"/>
    <lineage>
        <taxon>Bacteria</taxon>
        <taxon>Pseudomonadati</taxon>
        <taxon>Bacteroidota</taxon>
        <taxon>Chitinophagia</taxon>
        <taxon>Chitinophagales</taxon>
        <taxon>Chitinophagaceae</taxon>
        <taxon>Lacibacter</taxon>
    </lineage>
</organism>
<feature type="coiled-coil region" evidence="6">
    <location>
        <begin position="436"/>
        <end position="484"/>
    </location>
</feature>
<comment type="subcellular location">
    <subcellularLocation>
        <location evidence="1">Cytoplasm</location>
    </subcellularLocation>
</comment>
<evidence type="ECO:0000313" key="9">
    <source>
        <dbReference type="EMBL" id="QNA44168.1"/>
    </source>
</evidence>
<comment type="similarity">
    <text evidence="5">Belongs to the Rap family.</text>
</comment>
<gene>
    <name evidence="9" type="ORF">H4075_19170</name>
</gene>
<dbReference type="SUPFAM" id="SSF48452">
    <property type="entry name" value="TPR-like"/>
    <property type="match status" value="1"/>
</dbReference>
<proteinExistence type="inferred from homology"/>
<dbReference type="RefSeq" id="WP_182802430.1">
    <property type="nucleotide sequence ID" value="NZ_CP060007.1"/>
</dbReference>
<dbReference type="AlphaFoldDB" id="A0A7G5XFB5"/>
<dbReference type="GO" id="GO:0003677">
    <property type="term" value="F:DNA binding"/>
    <property type="evidence" value="ECO:0007669"/>
    <property type="project" value="InterPro"/>
</dbReference>
<keyword evidence="7" id="KW-1133">Transmembrane helix</keyword>
<keyword evidence="8" id="KW-0732">Signal</keyword>
<feature type="signal peptide" evidence="8">
    <location>
        <begin position="1"/>
        <end position="27"/>
    </location>
</feature>
<dbReference type="InterPro" id="IPR051476">
    <property type="entry name" value="Bac_ResReg_Asp_Phosphatase"/>
</dbReference>
<evidence type="ECO:0000256" key="1">
    <source>
        <dbReference type="ARBA" id="ARBA00004496"/>
    </source>
</evidence>
<evidence type="ECO:0000256" key="4">
    <source>
        <dbReference type="ARBA" id="ARBA00022803"/>
    </source>
</evidence>
<name>A0A7G5XFB5_9BACT</name>
<dbReference type="Proteomes" id="UP000515344">
    <property type="component" value="Chromosome"/>
</dbReference>
<feature type="transmembrane region" description="Helical" evidence="7">
    <location>
        <begin position="411"/>
        <end position="432"/>
    </location>
</feature>
<evidence type="ECO:0000256" key="6">
    <source>
        <dbReference type="SAM" id="Coils"/>
    </source>
</evidence>
<keyword evidence="10" id="KW-1185">Reference proteome</keyword>
<keyword evidence="3" id="KW-0677">Repeat</keyword>
<evidence type="ECO:0000256" key="8">
    <source>
        <dbReference type="SAM" id="SignalP"/>
    </source>
</evidence>
<protein>
    <recommendedName>
        <fullName evidence="11">Tetratricopeptide repeat protein</fullName>
    </recommendedName>
</protein>
<dbReference type="SUPFAM" id="SSF46894">
    <property type="entry name" value="C-terminal effector domain of the bipartite response regulators"/>
    <property type="match status" value="1"/>
</dbReference>
<dbReference type="GO" id="GO:0005737">
    <property type="term" value="C:cytoplasm"/>
    <property type="evidence" value="ECO:0007669"/>
    <property type="project" value="UniProtKB-SubCell"/>
</dbReference>
<sequence>MNHPKTRLHAICIALLLFTFFNCRVEAQTPVPAVNEIIKSLTEHPNKAILYDYALVEPIAKSKQSETIFRELEAKADNHELRARVYGLKAAVLYHQDVDPTNNKLGEEDRVSAATKSAILELWKKVMNEAYLSGDDRLIAVASIFYGSSCSIMKELELAVTYTVNGLELNEKLGIENSPDNYMVVGEIFYKIREYGECVRNSIKAFKLFEAHKRPGDTVLMMFSSNTAALGYHRQQQYDSAFFWYQTSLKMATALKLDIWKGIIGGNMGQIYYEQRQYDTALVLFLADHKFSTEGKLYDNAANSLQWAARTQVRLGNKSAAMQYLREAFGLLRQTPEMFYLRNTYQAAVDVFKAMGNYDSAFYYNTKYSALNDSLERVIALSGLAVSKARANDEKSRYHIQSLQKEKEKQVFHRNILIAAILLLGFVAFLVITRQRLKAKLQVERMQQDKQRMQQEIASAREQLKMFTENIVEKTSLIEKLEEQAKNKGDSSEHQILMSELSQQTILTEEDWLKFKSLFEKIYPTFFQQLKENSADITVAEKRMAALTRLQLTSKQMAAMLGISVDSVHKTRQRLRQRLQLSSDINLDEYIAGM</sequence>
<dbReference type="InterPro" id="IPR016032">
    <property type="entry name" value="Sig_transdc_resp-reg_C-effctor"/>
</dbReference>
<evidence type="ECO:0000256" key="7">
    <source>
        <dbReference type="SAM" id="Phobius"/>
    </source>
</evidence>
<keyword evidence="4" id="KW-0802">TPR repeat</keyword>
<keyword evidence="6" id="KW-0175">Coiled coil</keyword>
<reference evidence="10" key="1">
    <citation type="submission" date="2020-08" db="EMBL/GenBank/DDBJ databases">
        <title>Lacibacter sp. S13-6-6 genome sequencing.</title>
        <authorList>
            <person name="Jin L."/>
        </authorList>
    </citation>
    <scope>NUCLEOTIDE SEQUENCE [LARGE SCALE GENOMIC DNA]</scope>
    <source>
        <strain evidence="10">S13-6-6</strain>
    </source>
</reference>
<evidence type="ECO:0000256" key="5">
    <source>
        <dbReference type="ARBA" id="ARBA00038253"/>
    </source>
</evidence>
<dbReference type="InterPro" id="IPR011990">
    <property type="entry name" value="TPR-like_helical_dom_sf"/>
</dbReference>
<keyword evidence="2" id="KW-0963">Cytoplasm</keyword>
<evidence type="ECO:0000256" key="2">
    <source>
        <dbReference type="ARBA" id="ARBA00022490"/>
    </source>
</evidence>
<dbReference type="KEGG" id="lacs:H4075_19170"/>
<dbReference type="InterPro" id="IPR036388">
    <property type="entry name" value="WH-like_DNA-bd_sf"/>
</dbReference>
<dbReference type="PANTHER" id="PTHR46630">
    <property type="entry name" value="TETRATRICOPEPTIDE REPEAT PROTEIN 29"/>
    <property type="match status" value="1"/>
</dbReference>
<dbReference type="Gene3D" id="1.10.10.10">
    <property type="entry name" value="Winged helix-like DNA-binding domain superfamily/Winged helix DNA-binding domain"/>
    <property type="match status" value="1"/>
</dbReference>
<accession>A0A7G5XFB5</accession>
<evidence type="ECO:0008006" key="11">
    <source>
        <dbReference type="Google" id="ProtNLM"/>
    </source>
</evidence>
<evidence type="ECO:0000313" key="10">
    <source>
        <dbReference type="Proteomes" id="UP000515344"/>
    </source>
</evidence>
<feature type="chain" id="PRO_5028949496" description="Tetratricopeptide repeat protein" evidence="8">
    <location>
        <begin position="28"/>
        <end position="594"/>
    </location>
</feature>
<dbReference type="PANTHER" id="PTHR46630:SF1">
    <property type="entry name" value="TETRATRICOPEPTIDE REPEAT PROTEIN 29"/>
    <property type="match status" value="1"/>
</dbReference>
<dbReference type="GO" id="GO:0006355">
    <property type="term" value="P:regulation of DNA-templated transcription"/>
    <property type="evidence" value="ECO:0007669"/>
    <property type="project" value="InterPro"/>
</dbReference>
<dbReference type="Gene3D" id="1.25.40.10">
    <property type="entry name" value="Tetratricopeptide repeat domain"/>
    <property type="match status" value="1"/>
</dbReference>
<keyword evidence="7" id="KW-0812">Transmembrane</keyword>